<sequence length="220" mass="23679">MKVISLCLLVVASASFLLTTVSANAVESYDNISDLEWDVAALVSELVALEDMDGEFMDVESYGFFGACKNVVWKGLKGINGTNCIIKEVINVMSACTSYVDNVGHCTLNVPKDVLAIVNNAKQMVTIGDNIIHLRSQLCATSNNTTTTTRGVVSATKNTGKCIFKLFRAILTLIRRMNIIIHESAHLPANTATCFTSATKSVVGSCNAFVPNINSCIDNM</sequence>
<dbReference type="RefSeq" id="XP_070144570.1">
    <property type="nucleotide sequence ID" value="XM_070288469.1"/>
</dbReference>
<evidence type="ECO:0000256" key="1">
    <source>
        <dbReference type="SAM" id="SignalP"/>
    </source>
</evidence>
<feature type="signal peptide" evidence="1">
    <location>
        <begin position="1"/>
        <end position="23"/>
    </location>
</feature>
<evidence type="ECO:0000313" key="2">
    <source>
        <dbReference type="Proteomes" id="UP001652661"/>
    </source>
</evidence>
<evidence type="ECO:0000313" key="3">
    <source>
        <dbReference type="RefSeq" id="XP_070144570.1"/>
    </source>
</evidence>
<protein>
    <submittedName>
        <fullName evidence="3">Uncharacterized protein</fullName>
    </submittedName>
</protein>
<gene>
    <name evidence="3" type="primary">LOC108082915</name>
</gene>
<accession>A0ABM4GPE5</accession>
<dbReference type="Proteomes" id="UP001652661">
    <property type="component" value="Chromosome X"/>
</dbReference>
<name>A0ABM4GPE5_DROKI</name>
<keyword evidence="2" id="KW-1185">Reference proteome</keyword>
<feature type="chain" id="PRO_5046295182" evidence="1">
    <location>
        <begin position="24"/>
        <end position="220"/>
    </location>
</feature>
<dbReference type="GeneID" id="108082915"/>
<proteinExistence type="predicted"/>
<organism evidence="2 3">
    <name type="scientific">Drosophila kikkawai</name>
    <name type="common">Fruit fly</name>
    <dbReference type="NCBI Taxonomy" id="30033"/>
    <lineage>
        <taxon>Eukaryota</taxon>
        <taxon>Metazoa</taxon>
        <taxon>Ecdysozoa</taxon>
        <taxon>Arthropoda</taxon>
        <taxon>Hexapoda</taxon>
        <taxon>Insecta</taxon>
        <taxon>Pterygota</taxon>
        <taxon>Neoptera</taxon>
        <taxon>Endopterygota</taxon>
        <taxon>Diptera</taxon>
        <taxon>Brachycera</taxon>
        <taxon>Muscomorpha</taxon>
        <taxon>Ephydroidea</taxon>
        <taxon>Drosophilidae</taxon>
        <taxon>Drosophila</taxon>
        <taxon>Sophophora</taxon>
    </lineage>
</organism>
<keyword evidence="1" id="KW-0732">Signal</keyword>
<reference evidence="3" key="1">
    <citation type="submission" date="2025-08" db="UniProtKB">
        <authorList>
            <consortium name="RefSeq"/>
        </authorList>
    </citation>
    <scope>IDENTIFICATION</scope>
    <source>
        <strain evidence="3">14028-0561.14</strain>
        <tissue evidence="3">Whole fly</tissue>
    </source>
</reference>